<feature type="transmembrane region" description="Helical" evidence="8">
    <location>
        <begin position="158"/>
        <end position="176"/>
    </location>
</feature>
<feature type="transmembrane region" description="Helical" evidence="8">
    <location>
        <begin position="98"/>
        <end position="116"/>
    </location>
</feature>
<name>K4LCK2_THEPS</name>
<feature type="transmembrane region" description="Helical" evidence="8">
    <location>
        <begin position="235"/>
        <end position="257"/>
    </location>
</feature>
<feature type="transmembrane region" description="Helical" evidence="8">
    <location>
        <begin position="73"/>
        <end position="89"/>
    </location>
</feature>
<keyword evidence="2" id="KW-1003">Cell membrane</keyword>
<dbReference type="GO" id="GO:0046872">
    <property type="term" value="F:metal ion binding"/>
    <property type="evidence" value="ECO:0007669"/>
    <property type="project" value="UniProtKB-KW"/>
</dbReference>
<dbReference type="CDD" id="cd06853">
    <property type="entry name" value="GT_WecA_like"/>
    <property type="match status" value="1"/>
</dbReference>
<evidence type="ECO:0000313" key="10">
    <source>
        <dbReference type="Proteomes" id="UP000000467"/>
    </source>
</evidence>
<accession>K4LCK2</accession>
<evidence type="ECO:0000256" key="6">
    <source>
        <dbReference type="ARBA" id="ARBA00023136"/>
    </source>
</evidence>
<feature type="binding site" evidence="7">
    <location>
        <position position="211"/>
    </location>
    <ligand>
        <name>Mg(2+)</name>
        <dbReference type="ChEBI" id="CHEBI:18420"/>
    </ligand>
</feature>
<dbReference type="KEGG" id="tpz:Tph_c02310"/>
<comment type="subcellular location">
    <subcellularLocation>
        <location evidence="1">Cell membrane</location>
        <topology evidence="1">Multi-pass membrane protein</topology>
    </subcellularLocation>
</comment>
<keyword evidence="3 9" id="KW-0808">Transferase</keyword>
<feature type="transmembrane region" description="Helical" evidence="8">
    <location>
        <begin position="128"/>
        <end position="146"/>
    </location>
</feature>
<feature type="transmembrane region" description="Helical" evidence="8">
    <location>
        <begin position="290"/>
        <end position="310"/>
    </location>
</feature>
<feature type="transmembrane region" description="Helical" evidence="8">
    <location>
        <begin position="45"/>
        <end position="67"/>
    </location>
</feature>
<dbReference type="PANTHER" id="PTHR22926:SF3">
    <property type="entry name" value="UNDECAPRENYL-PHOSPHATE ALPHA-N-ACETYLGLUCOSAMINYL 1-PHOSPHATE TRANSFERASE"/>
    <property type="match status" value="1"/>
</dbReference>
<dbReference type="RefSeq" id="WP_015049397.1">
    <property type="nucleotide sequence ID" value="NC_018870.1"/>
</dbReference>
<dbReference type="GO" id="GO:0044038">
    <property type="term" value="P:cell wall macromolecule biosynthetic process"/>
    <property type="evidence" value="ECO:0007669"/>
    <property type="project" value="TreeGrafter"/>
</dbReference>
<evidence type="ECO:0000313" key="9">
    <source>
        <dbReference type="EMBL" id="AFV10478.1"/>
    </source>
</evidence>
<keyword evidence="5 8" id="KW-1133">Transmembrane helix</keyword>
<keyword evidence="10" id="KW-1185">Reference proteome</keyword>
<evidence type="ECO:0000256" key="8">
    <source>
        <dbReference type="SAM" id="Phobius"/>
    </source>
</evidence>
<dbReference type="STRING" id="1089553.Tph_c02310"/>
<dbReference type="InterPro" id="IPR000715">
    <property type="entry name" value="Glycosyl_transferase_4"/>
</dbReference>
<feature type="transmembrane region" description="Helical" evidence="8">
    <location>
        <begin position="212"/>
        <end position="229"/>
    </location>
</feature>
<comment type="cofactor">
    <cofactor evidence="7">
        <name>Mg(2+)</name>
        <dbReference type="ChEBI" id="CHEBI:18420"/>
    </cofactor>
</comment>
<organism evidence="9 10">
    <name type="scientific">Thermacetogenium phaeum (strain ATCC BAA-254 / DSM 26808 / PB)</name>
    <dbReference type="NCBI Taxonomy" id="1089553"/>
    <lineage>
        <taxon>Bacteria</taxon>
        <taxon>Bacillati</taxon>
        <taxon>Bacillota</taxon>
        <taxon>Clostridia</taxon>
        <taxon>Thermoanaerobacterales</taxon>
        <taxon>Thermoanaerobacteraceae</taxon>
        <taxon>Thermacetogenium</taxon>
    </lineage>
</organism>
<feature type="transmembrane region" description="Helical" evidence="8">
    <location>
        <begin position="6"/>
        <end position="24"/>
    </location>
</feature>
<evidence type="ECO:0000256" key="3">
    <source>
        <dbReference type="ARBA" id="ARBA00022679"/>
    </source>
</evidence>
<dbReference type="Pfam" id="PF00953">
    <property type="entry name" value="Glycos_transf_4"/>
    <property type="match status" value="1"/>
</dbReference>
<keyword evidence="6 8" id="KW-0472">Membrane</keyword>
<feature type="transmembrane region" description="Helical" evidence="8">
    <location>
        <begin position="316"/>
        <end position="337"/>
    </location>
</feature>
<dbReference type="HOGENOM" id="CLU_023982_2_4_9"/>
<evidence type="ECO:0000256" key="4">
    <source>
        <dbReference type="ARBA" id="ARBA00022692"/>
    </source>
</evidence>
<gene>
    <name evidence="9" type="primary">tagO</name>
    <name evidence="9" type="ordered locus">Tph_c02310</name>
</gene>
<dbReference type="eggNOG" id="COG0472">
    <property type="taxonomic scope" value="Bacteria"/>
</dbReference>
<keyword evidence="7" id="KW-0460">Magnesium</keyword>
<dbReference type="GO" id="GO:0005886">
    <property type="term" value="C:plasma membrane"/>
    <property type="evidence" value="ECO:0007669"/>
    <property type="project" value="UniProtKB-SubCell"/>
</dbReference>
<evidence type="ECO:0000256" key="7">
    <source>
        <dbReference type="PIRSR" id="PIRSR600715-1"/>
    </source>
</evidence>
<dbReference type="AlphaFoldDB" id="K4LCK2"/>
<dbReference type="Proteomes" id="UP000000467">
    <property type="component" value="Chromosome"/>
</dbReference>
<proteinExistence type="predicted"/>
<protein>
    <submittedName>
        <fullName evidence="9">Undecaprenyl-phosphate N-acetylglucosaminyl 1-phosphate transferase TagO</fullName>
        <ecNumber evidence="9">2.7.8.2</ecNumber>
    </submittedName>
</protein>
<reference evidence="9 10" key="1">
    <citation type="journal article" date="2012" name="BMC Genomics">
        <title>Genome-guided analysis of physiological and morphological traits of the fermentative acetate oxidizer Thermacetogenium phaeum.</title>
        <authorList>
            <person name="Oehler D."/>
            <person name="Poehlein A."/>
            <person name="Leimbach A."/>
            <person name="Muller N."/>
            <person name="Daniel R."/>
            <person name="Gottschalk G."/>
            <person name="Schink B."/>
        </authorList>
    </citation>
    <scope>NUCLEOTIDE SEQUENCE [LARGE SCALE GENOMIC DNA]</scope>
    <source>
        <strain evidence="10">ATCC BAA-254 / DSM 26808 / PB</strain>
    </source>
</reference>
<dbReference type="GO" id="GO:0071555">
    <property type="term" value="P:cell wall organization"/>
    <property type="evidence" value="ECO:0007669"/>
    <property type="project" value="TreeGrafter"/>
</dbReference>
<feature type="transmembrane region" description="Helical" evidence="8">
    <location>
        <begin position="182"/>
        <end position="200"/>
    </location>
</feature>
<dbReference type="PANTHER" id="PTHR22926">
    <property type="entry name" value="PHOSPHO-N-ACETYLMURAMOYL-PENTAPEPTIDE-TRANSFERASE"/>
    <property type="match status" value="1"/>
</dbReference>
<keyword evidence="7" id="KW-0479">Metal-binding</keyword>
<evidence type="ECO:0000256" key="1">
    <source>
        <dbReference type="ARBA" id="ARBA00004651"/>
    </source>
</evidence>
<evidence type="ECO:0000256" key="2">
    <source>
        <dbReference type="ARBA" id="ARBA00022475"/>
    </source>
</evidence>
<dbReference type="GO" id="GO:0004142">
    <property type="term" value="F:diacylglycerol cholinephosphotransferase activity"/>
    <property type="evidence" value="ECO:0007669"/>
    <property type="project" value="UniProtKB-EC"/>
</dbReference>
<dbReference type="EC" id="2.7.8.2" evidence="9"/>
<keyword evidence="4 8" id="KW-0812">Transmembrane</keyword>
<dbReference type="GO" id="GO:0009103">
    <property type="term" value="P:lipopolysaccharide biosynthetic process"/>
    <property type="evidence" value="ECO:0007669"/>
    <property type="project" value="TreeGrafter"/>
</dbReference>
<sequence>MELPSLTVAFFTALGIPLVLTPFVKRLAVLAGAVDRPGGRKVHRVSVPSWGGLGIFLGFAAASLLVVPHNHQLTGLLAGGFVVLLVGMIDDWRGISPWAKLAGQIAAASVLVAWGIRVDFVTNPLGGMIYLGSFSIPVTILWVVAITNALNLVDGLDGLAAGVAAISAGTVAVVSFGEGEPLVAAFALLLAAACLGFLPHNFHPAKIFMGDTGSMFLGFMLASLAAVGLTKSATAFSLILPILILGIPIFDMVFAIVRRILRHRPIFAADREHLHHRLLDLGLTHRQSVLVIYGVNLLLGGSAVLLTRLATDQGMLLLLIVLAGVLAAANKIGLFSVSSAVPSPASEKAPSDGA</sequence>
<evidence type="ECO:0000256" key="5">
    <source>
        <dbReference type="ARBA" id="ARBA00022989"/>
    </source>
</evidence>
<dbReference type="EMBL" id="CP003732">
    <property type="protein sequence ID" value="AFV10478.1"/>
    <property type="molecule type" value="Genomic_DNA"/>
</dbReference>
<feature type="binding site" evidence="7">
    <location>
        <position position="151"/>
    </location>
    <ligand>
        <name>Mg(2+)</name>
        <dbReference type="ChEBI" id="CHEBI:18420"/>
    </ligand>
</feature>